<evidence type="ECO:0000313" key="1">
    <source>
        <dbReference type="EMBL" id="KAJ7526573.1"/>
    </source>
</evidence>
<keyword evidence="2" id="KW-1185">Reference proteome</keyword>
<organism evidence="1 2">
    <name type="scientific">Diphasiastrum complanatum</name>
    <name type="common">Issler's clubmoss</name>
    <name type="synonym">Lycopodium complanatum</name>
    <dbReference type="NCBI Taxonomy" id="34168"/>
    <lineage>
        <taxon>Eukaryota</taxon>
        <taxon>Viridiplantae</taxon>
        <taxon>Streptophyta</taxon>
        <taxon>Embryophyta</taxon>
        <taxon>Tracheophyta</taxon>
        <taxon>Lycopodiopsida</taxon>
        <taxon>Lycopodiales</taxon>
        <taxon>Lycopodiaceae</taxon>
        <taxon>Lycopodioideae</taxon>
        <taxon>Diphasiastrum</taxon>
    </lineage>
</organism>
<sequence length="336" mass="37309">MKQPRASQPIMLTGMMIFVMLLVVSQQVQSQLQYDFYHKTCKSAEKTVRRIVRQAIHSNPGLGAGLLRMHFHDCFVRGCDASVLIDSTSASQAEKDSPANNPSLRGFEVIDDAKAELEAICPGVVSCADTLAFAARDSVATLGGPSWKIRSGRRDGNISIKSDVFANLPPPSFNLQQLTQNFQAKGLSQDEMITLSGAHTIGGSHCTSFSNRLYTFNSTTPQDPTLDPQFAEHLKQQCPQTNFDPNLRIGMDSFTPDRFDNKYFTDLTLGQGLFKSDQTLFTDDKNSASTVQLYSEHRPVFNYNFVKAMIKMSEIEVKTGLQGEIRRNCRVVNPAH</sequence>
<protein>
    <submittedName>
        <fullName evidence="1">Uncharacterized protein</fullName>
    </submittedName>
</protein>
<reference evidence="2" key="1">
    <citation type="journal article" date="2024" name="Proc. Natl. Acad. Sci. U.S.A.">
        <title>Extraordinary preservation of gene collinearity over three hundred million years revealed in homosporous lycophytes.</title>
        <authorList>
            <person name="Li C."/>
            <person name="Wickell D."/>
            <person name="Kuo L.Y."/>
            <person name="Chen X."/>
            <person name="Nie B."/>
            <person name="Liao X."/>
            <person name="Peng D."/>
            <person name="Ji J."/>
            <person name="Jenkins J."/>
            <person name="Williams M."/>
            <person name="Shu S."/>
            <person name="Plott C."/>
            <person name="Barry K."/>
            <person name="Rajasekar S."/>
            <person name="Grimwood J."/>
            <person name="Han X."/>
            <person name="Sun S."/>
            <person name="Hou Z."/>
            <person name="He W."/>
            <person name="Dai G."/>
            <person name="Sun C."/>
            <person name="Schmutz J."/>
            <person name="Leebens-Mack J.H."/>
            <person name="Li F.W."/>
            <person name="Wang L."/>
        </authorList>
    </citation>
    <scope>NUCLEOTIDE SEQUENCE [LARGE SCALE GENOMIC DNA]</scope>
    <source>
        <strain evidence="2">cv. PW_Plant_1</strain>
    </source>
</reference>
<dbReference type="EMBL" id="CM055107">
    <property type="protein sequence ID" value="KAJ7526573.1"/>
    <property type="molecule type" value="Genomic_DNA"/>
</dbReference>
<gene>
    <name evidence="1" type="ORF">O6H91_16G012900</name>
</gene>
<accession>A0ACC2B9W4</accession>
<evidence type="ECO:0000313" key="2">
    <source>
        <dbReference type="Proteomes" id="UP001162992"/>
    </source>
</evidence>
<proteinExistence type="predicted"/>
<comment type="caution">
    <text evidence="1">The sequence shown here is derived from an EMBL/GenBank/DDBJ whole genome shotgun (WGS) entry which is preliminary data.</text>
</comment>
<dbReference type="Proteomes" id="UP001162992">
    <property type="component" value="Chromosome 16"/>
</dbReference>
<name>A0ACC2B9W4_DIPCM</name>